<name>A0A6A6U0I8_9PEZI</name>
<feature type="region of interest" description="Disordered" evidence="1">
    <location>
        <begin position="377"/>
        <end position="449"/>
    </location>
</feature>
<gene>
    <name evidence="3" type="ORF">BT63DRAFT_417362</name>
</gene>
<evidence type="ECO:0000256" key="1">
    <source>
        <dbReference type="SAM" id="MobiDB-lite"/>
    </source>
</evidence>
<dbReference type="AlphaFoldDB" id="A0A6A6U0I8"/>
<evidence type="ECO:0000259" key="2">
    <source>
        <dbReference type="PROSITE" id="PS50833"/>
    </source>
</evidence>
<dbReference type="PROSITE" id="PS50833">
    <property type="entry name" value="BRIX"/>
    <property type="match status" value="1"/>
</dbReference>
<proteinExistence type="predicted"/>
<dbReference type="GO" id="GO:0006364">
    <property type="term" value="P:rRNA processing"/>
    <property type="evidence" value="ECO:0007669"/>
    <property type="project" value="InterPro"/>
</dbReference>
<sequence>MARHRTKKHTVPRAKPKQGPVPTGRAMDRAPKSMVIRVGNEDVGRSVRQLVADMRQVMQPDTAARLKERKKNRLRDFTTMAGPLGVTHFLLFSRSDRGNTNMRLAITPRGPTLCFKVDNYSLAKDILKSQRHPQSSSELHQTPPLLIMNNFMTAAAKDTDTTESKTPAVPKHLESLVTTIFQSLFPPVSPQTMPLSSVKRVLLLNREPPTDEANGAYTITLRHYAITTKSTGVPKPIKRLNAAEKVHKSHRKGKGIPNLGQLEDVADYILDAEAGNYTSASDSEADTDAEVEVLAAQTRKLHYRDKLEKKRRAAEAAGASTGPDVEKRAVKLKEIGPRLRLRLVKIQDGLCDGKVMWHEWIEKSEEEQMELDEIWSNRKKQKESRKKQQRENIEKKRKEKKSTKGEEDDDEDDLDNFDEDMLSDLDQWENARAKGVDAMDEDENEPEEV</sequence>
<accession>A0A6A6U0I8</accession>
<organism evidence="3 4">
    <name type="scientific">Microthyrium microscopicum</name>
    <dbReference type="NCBI Taxonomy" id="703497"/>
    <lineage>
        <taxon>Eukaryota</taxon>
        <taxon>Fungi</taxon>
        <taxon>Dikarya</taxon>
        <taxon>Ascomycota</taxon>
        <taxon>Pezizomycotina</taxon>
        <taxon>Dothideomycetes</taxon>
        <taxon>Dothideomycetes incertae sedis</taxon>
        <taxon>Microthyriales</taxon>
        <taxon>Microthyriaceae</taxon>
        <taxon>Microthyrium</taxon>
    </lineage>
</organism>
<dbReference type="InterPro" id="IPR007109">
    <property type="entry name" value="Brix"/>
</dbReference>
<dbReference type="Proteomes" id="UP000799302">
    <property type="component" value="Unassembled WGS sequence"/>
</dbReference>
<dbReference type="Pfam" id="PF04427">
    <property type="entry name" value="Brix"/>
    <property type="match status" value="1"/>
</dbReference>
<dbReference type="GO" id="GO:0030687">
    <property type="term" value="C:preribosome, large subunit precursor"/>
    <property type="evidence" value="ECO:0007669"/>
    <property type="project" value="TreeGrafter"/>
</dbReference>
<reference evidence="3" key="1">
    <citation type="journal article" date="2020" name="Stud. Mycol.">
        <title>101 Dothideomycetes genomes: a test case for predicting lifestyles and emergence of pathogens.</title>
        <authorList>
            <person name="Haridas S."/>
            <person name="Albert R."/>
            <person name="Binder M."/>
            <person name="Bloem J."/>
            <person name="Labutti K."/>
            <person name="Salamov A."/>
            <person name="Andreopoulos B."/>
            <person name="Baker S."/>
            <person name="Barry K."/>
            <person name="Bills G."/>
            <person name="Bluhm B."/>
            <person name="Cannon C."/>
            <person name="Castanera R."/>
            <person name="Culley D."/>
            <person name="Daum C."/>
            <person name="Ezra D."/>
            <person name="Gonzalez J."/>
            <person name="Henrissat B."/>
            <person name="Kuo A."/>
            <person name="Liang C."/>
            <person name="Lipzen A."/>
            <person name="Lutzoni F."/>
            <person name="Magnuson J."/>
            <person name="Mondo S."/>
            <person name="Nolan M."/>
            <person name="Ohm R."/>
            <person name="Pangilinan J."/>
            <person name="Park H.-J."/>
            <person name="Ramirez L."/>
            <person name="Alfaro M."/>
            <person name="Sun H."/>
            <person name="Tritt A."/>
            <person name="Yoshinaga Y."/>
            <person name="Zwiers L.-H."/>
            <person name="Turgeon B."/>
            <person name="Goodwin S."/>
            <person name="Spatafora J."/>
            <person name="Crous P."/>
            <person name="Grigoriev I."/>
        </authorList>
    </citation>
    <scope>NUCLEOTIDE SEQUENCE</scope>
    <source>
        <strain evidence="3">CBS 115976</strain>
    </source>
</reference>
<dbReference type="PANTHER" id="PTHR12661">
    <property type="entry name" value="PETER PAN-RELATED"/>
    <property type="match status" value="1"/>
</dbReference>
<dbReference type="SMART" id="SM00879">
    <property type="entry name" value="Brix"/>
    <property type="match status" value="1"/>
</dbReference>
<keyword evidence="4" id="KW-1185">Reference proteome</keyword>
<dbReference type="EMBL" id="MU004240">
    <property type="protein sequence ID" value="KAF2665839.1"/>
    <property type="molecule type" value="Genomic_DNA"/>
</dbReference>
<feature type="compositionally biased region" description="Basic residues" evidence="1">
    <location>
        <begin position="377"/>
        <end position="388"/>
    </location>
</feature>
<dbReference type="GO" id="GO:0000027">
    <property type="term" value="P:ribosomal large subunit assembly"/>
    <property type="evidence" value="ECO:0007669"/>
    <property type="project" value="TreeGrafter"/>
</dbReference>
<feature type="compositionally biased region" description="Acidic residues" evidence="1">
    <location>
        <begin position="438"/>
        <end position="449"/>
    </location>
</feature>
<feature type="domain" description="Brix" evidence="2">
    <location>
        <begin position="33"/>
        <end position="352"/>
    </location>
</feature>
<protein>
    <submittedName>
        <fullName evidence="3">Brix-domain-containing protein</fullName>
    </submittedName>
</protein>
<dbReference type="GO" id="GO:0019843">
    <property type="term" value="F:rRNA binding"/>
    <property type="evidence" value="ECO:0007669"/>
    <property type="project" value="InterPro"/>
</dbReference>
<dbReference type="OrthoDB" id="10261452at2759"/>
<evidence type="ECO:0000313" key="3">
    <source>
        <dbReference type="EMBL" id="KAF2665839.1"/>
    </source>
</evidence>
<evidence type="ECO:0000313" key="4">
    <source>
        <dbReference type="Proteomes" id="UP000799302"/>
    </source>
</evidence>
<feature type="compositionally biased region" description="Acidic residues" evidence="1">
    <location>
        <begin position="406"/>
        <end position="427"/>
    </location>
</feature>
<feature type="region of interest" description="Disordered" evidence="1">
    <location>
        <begin position="1"/>
        <end position="29"/>
    </location>
</feature>
<dbReference type="PANTHER" id="PTHR12661:SF5">
    <property type="entry name" value="SUPPRESSOR OF SWI4 1 HOMOLOG"/>
    <property type="match status" value="1"/>
</dbReference>
<dbReference type="InterPro" id="IPR045112">
    <property type="entry name" value="PPAN-like"/>
</dbReference>
<feature type="compositionally biased region" description="Basic residues" evidence="1">
    <location>
        <begin position="1"/>
        <end position="16"/>
    </location>
</feature>